<sequence>MEGWLWWLGAALVLAVVEMLSLDLVLIMLAGGAAAGAVTAAAGGPFWLQIVVACLVAALLLFTLRPWLLRHLRDRVPLVETNAAAHVGRLALVVADVTETSGRVKLAGEVWSARLVDDGRPGSSGSVPEGTEVRVVRIDGATAVVEPVATSHEHPEHSA</sequence>
<feature type="domain" description="NfeD-like C-terminal" evidence="6">
    <location>
        <begin position="84"/>
        <end position="147"/>
    </location>
</feature>
<gene>
    <name evidence="7" type="ordered locus">Isova_1390</name>
</gene>
<accession>F6FTN0</accession>
<dbReference type="AlphaFoldDB" id="F6FTN0"/>
<dbReference type="InterPro" id="IPR012340">
    <property type="entry name" value="NA-bd_OB-fold"/>
</dbReference>
<evidence type="ECO:0000256" key="3">
    <source>
        <dbReference type="ARBA" id="ARBA00022989"/>
    </source>
</evidence>
<dbReference type="EMBL" id="CP002810">
    <property type="protein sequence ID" value="AEG44157.1"/>
    <property type="molecule type" value="Genomic_DNA"/>
</dbReference>
<dbReference type="PANTHER" id="PTHR33507:SF3">
    <property type="entry name" value="INNER MEMBRANE PROTEIN YBBJ"/>
    <property type="match status" value="1"/>
</dbReference>
<proteinExistence type="predicted"/>
<dbReference type="eggNOG" id="COG1585">
    <property type="taxonomic scope" value="Bacteria"/>
</dbReference>
<dbReference type="STRING" id="743718.Isova_1390"/>
<dbReference type="RefSeq" id="WP_013838549.1">
    <property type="nucleotide sequence ID" value="NC_015588.1"/>
</dbReference>
<dbReference type="HOGENOM" id="CLU_116732_2_0_11"/>
<evidence type="ECO:0000313" key="8">
    <source>
        <dbReference type="Proteomes" id="UP000009236"/>
    </source>
</evidence>
<organism evidence="8">
    <name type="scientific">Isoptericola variabilis (strain 225)</name>
    <dbReference type="NCBI Taxonomy" id="743718"/>
    <lineage>
        <taxon>Bacteria</taxon>
        <taxon>Bacillati</taxon>
        <taxon>Actinomycetota</taxon>
        <taxon>Actinomycetes</taxon>
        <taxon>Micrococcales</taxon>
        <taxon>Promicromonosporaceae</taxon>
        <taxon>Isoptericola</taxon>
    </lineage>
</organism>
<dbReference type="Pfam" id="PF01957">
    <property type="entry name" value="NfeD"/>
    <property type="match status" value="1"/>
</dbReference>
<evidence type="ECO:0000256" key="5">
    <source>
        <dbReference type="SAM" id="Phobius"/>
    </source>
</evidence>
<name>F6FTN0_ISOV2</name>
<dbReference type="InterPro" id="IPR002810">
    <property type="entry name" value="NfeD-like_C"/>
</dbReference>
<dbReference type="Gene3D" id="2.40.50.140">
    <property type="entry name" value="Nucleic acid-binding proteins"/>
    <property type="match status" value="1"/>
</dbReference>
<dbReference type="GO" id="GO:0005886">
    <property type="term" value="C:plasma membrane"/>
    <property type="evidence" value="ECO:0007669"/>
    <property type="project" value="TreeGrafter"/>
</dbReference>
<dbReference type="Proteomes" id="UP000009236">
    <property type="component" value="Chromosome"/>
</dbReference>
<evidence type="ECO:0000256" key="2">
    <source>
        <dbReference type="ARBA" id="ARBA00022692"/>
    </source>
</evidence>
<keyword evidence="2 5" id="KW-0812">Transmembrane</keyword>
<feature type="transmembrane region" description="Helical" evidence="5">
    <location>
        <begin position="45"/>
        <end position="64"/>
    </location>
</feature>
<keyword evidence="4 5" id="KW-0472">Membrane</keyword>
<evidence type="ECO:0000313" key="7">
    <source>
        <dbReference type="EMBL" id="AEG44157.1"/>
    </source>
</evidence>
<dbReference type="PANTHER" id="PTHR33507">
    <property type="entry name" value="INNER MEMBRANE PROTEIN YBBJ"/>
    <property type="match status" value="1"/>
</dbReference>
<comment type="subcellular location">
    <subcellularLocation>
        <location evidence="1">Membrane</location>
        <topology evidence="1">Multi-pass membrane protein</topology>
    </subcellularLocation>
</comment>
<dbReference type="InterPro" id="IPR052165">
    <property type="entry name" value="Membrane_assoc_protease"/>
</dbReference>
<evidence type="ECO:0000256" key="1">
    <source>
        <dbReference type="ARBA" id="ARBA00004141"/>
    </source>
</evidence>
<dbReference type="SUPFAM" id="SSF141322">
    <property type="entry name" value="NfeD domain-like"/>
    <property type="match status" value="1"/>
</dbReference>
<reference evidence="7 8" key="1">
    <citation type="submission" date="2011-05" db="EMBL/GenBank/DDBJ databases">
        <title>Complete sequence of Isoptericola variabilis 225.</title>
        <authorList>
            <consortium name="US DOE Joint Genome Institute"/>
            <person name="Lucas S."/>
            <person name="Han J."/>
            <person name="Lapidus A."/>
            <person name="Cheng J.-F."/>
            <person name="Goodwin L."/>
            <person name="Pitluck S."/>
            <person name="Peters L."/>
            <person name="Mikhailova N."/>
            <person name="Zeytun A."/>
            <person name="Han C."/>
            <person name="Tapia R."/>
            <person name="Land M."/>
            <person name="Hauser L."/>
            <person name="Kyrpides N."/>
            <person name="Ivanova N."/>
            <person name="Pagani I."/>
            <person name="Siebers A."/>
            <person name="Allgaier M."/>
            <person name="Thelen M."/>
            <person name="Hugenholtz P."/>
            <person name="Gladden J."/>
            <person name="Woyke T."/>
        </authorList>
    </citation>
    <scope>NUCLEOTIDE SEQUENCE [LARGE SCALE GENOMIC DNA]</scope>
    <source>
        <strain evidence="8">225</strain>
    </source>
</reference>
<keyword evidence="8" id="KW-1185">Reference proteome</keyword>
<protein>
    <recommendedName>
        <fullName evidence="6">NfeD-like C-terminal domain-containing protein</fullName>
    </recommendedName>
</protein>
<dbReference type="KEGG" id="iva:Isova_1390"/>
<evidence type="ECO:0000256" key="4">
    <source>
        <dbReference type="ARBA" id="ARBA00023136"/>
    </source>
</evidence>
<evidence type="ECO:0000259" key="6">
    <source>
        <dbReference type="Pfam" id="PF01957"/>
    </source>
</evidence>
<keyword evidence="3 5" id="KW-1133">Transmembrane helix</keyword>